<dbReference type="InterPro" id="IPR025850">
    <property type="entry name" value="SUKH-3"/>
</dbReference>
<dbReference type="Proteomes" id="UP000642748">
    <property type="component" value="Unassembled WGS sequence"/>
</dbReference>
<evidence type="ECO:0000313" key="2">
    <source>
        <dbReference type="Proteomes" id="UP000642748"/>
    </source>
</evidence>
<dbReference type="Pfam" id="PF14433">
    <property type="entry name" value="SUKH-3"/>
    <property type="match status" value="1"/>
</dbReference>
<protein>
    <recommendedName>
        <fullName evidence="3">SUKH-3 immunity protein</fullName>
    </recommendedName>
</protein>
<dbReference type="RefSeq" id="WP_203917752.1">
    <property type="nucleotide sequence ID" value="NZ_BONZ01000021.1"/>
</dbReference>
<reference evidence="1" key="1">
    <citation type="submission" date="2021-01" db="EMBL/GenBank/DDBJ databases">
        <title>Whole genome shotgun sequence of Rugosimonospora africana NBRC 104875.</title>
        <authorList>
            <person name="Komaki H."/>
            <person name="Tamura T."/>
        </authorList>
    </citation>
    <scope>NUCLEOTIDE SEQUENCE</scope>
    <source>
        <strain evidence="1">NBRC 104875</strain>
    </source>
</reference>
<evidence type="ECO:0000313" key="1">
    <source>
        <dbReference type="EMBL" id="GIH14084.1"/>
    </source>
</evidence>
<evidence type="ECO:0008006" key="3">
    <source>
        <dbReference type="Google" id="ProtNLM"/>
    </source>
</evidence>
<sequence length="254" mass="27689">MVTAEQATELARPWALASLPASRGAVGLYEFELGFVVWPLPPPAPPRDGPPATIGAPRLVIDKETGEQSIWPSLSAEAIAERYRVERRAGQRFTAEVREVLSGAGWQPGRDVSAWVSQWLAKVYEEHPDAGRRLPMFPAARAALAEFGGLRFTQLSRVGYAGGGFRVEVWPDVGRVLVDLFAEFAADIRVPVFPFLWYEDGPSDAVVDENGRVFLLHPAGEFLVADSVDEAVTAFVRGPELRAVDDHGEVIGGQ</sequence>
<gene>
    <name evidence="1" type="ORF">Raf01_22560</name>
</gene>
<accession>A0A8J3QNC1</accession>
<dbReference type="AlphaFoldDB" id="A0A8J3QNC1"/>
<name>A0A8J3QNC1_9ACTN</name>
<proteinExistence type="predicted"/>
<keyword evidence="2" id="KW-1185">Reference proteome</keyword>
<comment type="caution">
    <text evidence="1">The sequence shown here is derived from an EMBL/GenBank/DDBJ whole genome shotgun (WGS) entry which is preliminary data.</text>
</comment>
<organism evidence="1 2">
    <name type="scientific">Rugosimonospora africana</name>
    <dbReference type="NCBI Taxonomy" id="556532"/>
    <lineage>
        <taxon>Bacteria</taxon>
        <taxon>Bacillati</taxon>
        <taxon>Actinomycetota</taxon>
        <taxon>Actinomycetes</taxon>
        <taxon>Micromonosporales</taxon>
        <taxon>Micromonosporaceae</taxon>
        <taxon>Rugosimonospora</taxon>
    </lineage>
</organism>
<dbReference type="EMBL" id="BONZ01000021">
    <property type="protein sequence ID" value="GIH14084.1"/>
    <property type="molecule type" value="Genomic_DNA"/>
</dbReference>